<dbReference type="PANTHER" id="PTHR42951:SF17">
    <property type="entry name" value="METALLO-BETA-LACTAMASE DOMAIN-CONTAINING PROTEIN"/>
    <property type="match status" value="1"/>
</dbReference>
<protein>
    <submittedName>
        <fullName evidence="2">MBL fold metallo-hydrolase</fullName>
    </submittedName>
</protein>
<sequence>MSGLAPGIVRIPTRGDGDNCFLVEEEDGLTLVDVGWKNAPIVIRQAVEAAGRTLNDITRIVITHAHPDHVRGLAELLARTGGADVFIHELEQPWLAAGRVSPHGRSGALGRAIDHLPLLHWQPVAATRTVTNGQAIGSLRVIHTPGHSPGHIVLLHEPTRTLLVGDAVFHRSGLTIGPAALAADPAARPASLLRMPRDVRAVGFAHGQPLSGERISAFHDFCQAIEDTAARH</sequence>
<dbReference type="CDD" id="cd07721">
    <property type="entry name" value="yflN-like_MBL-fold"/>
    <property type="match status" value="1"/>
</dbReference>
<dbReference type="InterPro" id="IPR050855">
    <property type="entry name" value="NDM-1-like"/>
</dbReference>
<dbReference type="Proteomes" id="UP001490365">
    <property type="component" value="Unassembled WGS sequence"/>
</dbReference>
<gene>
    <name evidence="2" type="ORF">ABT211_44000</name>
</gene>
<evidence type="ECO:0000313" key="2">
    <source>
        <dbReference type="EMBL" id="MER6274159.1"/>
    </source>
</evidence>
<accession>A0ABV1TWN5</accession>
<dbReference type="InterPro" id="IPR036866">
    <property type="entry name" value="RibonucZ/Hydroxyglut_hydro"/>
</dbReference>
<evidence type="ECO:0000313" key="3">
    <source>
        <dbReference type="Proteomes" id="UP001490365"/>
    </source>
</evidence>
<reference evidence="2 3" key="1">
    <citation type="submission" date="2024-06" db="EMBL/GenBank/DDBJ databases">
        <title>The Natural Products Discovery Center: Release of the First 8490 Sequenced Strains for Exploring Actinobacteria Biosynthetic Diversity.</title>
        <authorList>
            <person name="Kalkreuter E."/>
            <person name="Kautsar S.A."/>
            <person name="Yang D."/>
            <person name="Bader C.D."/>
            <person name="Teijaro C.N."/>
            <person name="Fluegel L."/>
            <person name="Davis C.M."/>
            <person name="Simpson J.R."/>
            <person name="Lauterbach L."/>
            <person name="Steele A.D."/>
            <person name="Gui C."/>
            <person name="Meng S."/>
            <person name="Li G."/>
            <person name="Viehrig K."/>
            <person name="Ye F."/>
            <person name="Su P."/>
            <person name="Kiefer A.F."/>
            <person name="Nichols A."/>
            <person name="Cepeda A.J."/>
            <person name="Yan W."/>
            <person name="Fan B."/>
            <person name="Jiang Y."/>
            <person name="Adhikari A."/>
            <person name="Zheng C.-J."/>
            <person name="Schuster L."/>
            <person name="Cowan T.M."/>
            <person name="Smanski M.J."/>
            <person name="Chevrette M.G."/>
            <person name="De Carvalho L.P.S."/>
            <person name="Shen B."/>
        </authorList>
    </citation>
    <scope>NUCLEOTIDE SEQUENCE [LARGE SCALE GENOMIC DNA]</scope>
    <source>
        <strain evidence="2 3">NPDC001694</strain>
    </source>
</reference>
<comment type="caution">
    <text evidence="2">The sequence shown here is derived from an EMBL/GenBank/DDBJ whole genome shotgun (WGS) entry which is preliminary data.</text>
</comment>
<feature type="domain" description="Metallo-beta-lactamase" evidence="1">
    <location>
        <begin position="17"/>
        <end position="206"/>
    </location>
</feature>
<name>A0ABV1TWN5_9ACTN</name>
<keyword evidence="3" id="KW-1185">Reference proteome</keyword>
<dbReference type="Gene3D" id="3.60.15.10">
    <property type="entry name" value="Ribonuclease Z/Hydroxyacylglutathione hydrolase-like"/>
    <property type="match status" value="1"/>
</dbReference>
<dbReference type="RefSeq" id="WP_351962388.1">
    <property type="nucleotide sequence ID" value="NZ_JBEOZM010000043.1"/>
</dbReference>
<organism evidence="2 3">
    <name type="scientific">Streptomyces sp. 900105755</name>
    <dbReference type="NCBI Taxonomy" id="3154389"/>
    <lineage>
        <taxon>Bacteria</taxon>
        <taxon>Bacillati</taxon>
        <taxon>Actinomycetota</taxon>
        <taxon>Actinomycetes</taxon>
        <taxon>Kitasatosporales</taxon>
        <taxon>Streptomycetaceae</taxon>
        <taxon>Streptomyces</taxon>
    </lineage>
</organism>
<dbReference type="InterPro" id="IPR001279">
    <property type="entry name" value="Metallo-B-lactamas"/>
</dbReference>
<dbReference type="EMBL" id="JBEOZM010000043">
    <property type="protein sequence ID" value="MER6274159.1"/>
    <property type="molecule type" value="Genomic_DNA"/>
</dbReference>
<dbReference type="Pfam" id="PF00753">
    <property type="entry name" value="Lactamase_B"/>
    <property type="match status" value="1"/>
</dbReference>
<evidence type="ECO:0000259" key="1">
    <source>
        <dbReference type="SMART" id="SM00849"/>
    </source>
</evidence>
<dbReference type="SUPFAM" id="SSF56281">
    <property type="entry name" value="Metallo-hydrolase/oxidoreductase"/>
    <property type="match status" value="1"/>
</dbReference>
<proteinExistence type="predicted"/>
<dbReference type="PANTHER" id="PTHR42951">
    <property type="entry name" value="METALLO-BETA-LACTAMASE DOMAIN-CONTAINING"/>
    <property type="match status" value="1"/>
</dbReference>
<dbReference type="SMART" id="SM00849">
    <property type="entry name" value="Lactamase_B"/>
    <property type="match status" value="1"/>
</dbReference>